<evidence type="ECO:0000313" key="4">
    <source>
        <dbReference type="Proteomes" id="UP000694548"/>
    </source>
</evidence>
<reference evidence="3" key="2">
    <citation type="submission" date="2025-08" db="UniProtKB">
        <authorList>
            <consortium name="Ensembl"/>
        </authorList>
    </citation>
    <scope>IDENTIFICATION</scope>
</reference>
<dbReference type="GeneTree" id="ENSGT01100000265504"/>
<dbReference type="PROSITE" id="PS50853">
    <property type="entry name" value="FN3"/>
    <property type="match status" value="1"/>
</dbReference>
<dbReference type="Pfam" id="PF00041">
    <property type="entry name" value="fn3"/>
    <property type="match status" value="1"/>
</dbReference>
<feature type="domain" description="Fibronectin type-III" evidence="2">
    <location>
        <begin position="19"/>
        <end position="106"/>
    </location>
</feature>
<reference evidence="3" key="1">
    <citation type="submission" date="2014-08" db="EMBL/GenBank/DDBJ databases">
        <authorList>
            <person name="Senf B."/>
            <person name="Petzold A."/>
            <person name="Downie B.R."/>
            <person name="Koch P."/>
            <person name="Platzer M."/>
        </authorList>
    </citation>
    <scope>NUCLEOTIDE SEQUENCE [LARGE SCALE GENOMIC DNA]</scope>
    <source>
        <strain evidence="3">GRZ</strain>
    </source>
</reference>
<dbReference type="InterPro" id="IPR003961">
    <property type="entry name" value="FN3_dom"/>
</dbReference>
<dbReference type="PANTHER" id="PTHR47135">
    <property type="entry name" value="FIBRONECTIN TYPE III DOMAIN-CONTAINING PROTEIN 7"/>
    <property type="match status" value="1"/>
</dbReference>
<dbReference type="InterPro" id="IPR013783">
    <property type="entry name" value="Ig-like_fold"/>
</dbReference>
<keyword evidence="1" id="KW-0732">Signal</keyword>
<organism evidence="3 4">
    <name type="scientific">Nothobranchius furzeri</name>
    <name type="common">Turquoise killifish</name>
    <dbReference type="NCBI Taxonomy" id="105023"/>
    <lineage>
        <taxon>Eukaryota</taxon>
        <taxon>Metazoa</taxon>
        <taxon>Chordata</taxon>
        <taxon>Craniata</taxon>
        <taxon>Vertebrata</taxon>
        <taxon>Euteleostomi</taxon>
        <taxon>Actinopterygii</taxon>
        <taxon>Neopterygii</taxon>
        <taxon>Teleostei</taxon>
        <taxon>Neoteleostei</taxon>
        <taxon>Acanthomorphata</taxon>
        <taxon>Ovalentaria</taxon>
        <taxon>Atherinomorphae</taxon>
        <taxon>Cyprinodontiformes</taxon>
        <taxon>Nothobranchiidae</taxon>
        <taxon>Nothobranchius</taxon>
    </lineage>
</organism>
<dbReference type="InterPro" id="IPR036116">
    <property type="entry name" value="FN3_sf"/>
</dbReference>
<evidence type="ECO:0000256" key="1">
    <source>
        <dbReference type="SAM" id="SignalP"/>
    </source>
</evidence>
<name>A0A8C6PT07_NOTFU</name>
<reference evidence="3" key="3">
    <citation type="submission" date="2025-09" db="UniProtKB">
        <authorList>
            <consortium name="Ensembl"/>
        </authorList>
    </citation>
    <scope>IDENTIFICATION</scope>
</reference>
<dbReference type="Proteomes" id="UP000694548">
    <property type="component" value="Chromosome sgr09"/>
</dbReference>
<dbReference type="AlphaFoldDB" id="A0A8C6PT07"/>
<dbReference type="CDD" id="cd00063">
    <property type="entry name" value="FN3"/>
    <property type="match status" value="1"/>
</dbReference>
<protein>
    <recommendedName>
        <fullName evidence="2">Fibronectin type-III domain-containing protein</fullName>
    </recommendedName>
</protein>
<keyword evidence="4" id="KW-1185">Reference proteome</keyword>
<sequence>MKPSILSLICLWCVLAPCQPQGVQGSLNCVTNSARISWDAVPGAESYFVSAVDGANYSANCTASTNTTCEVKYLACGALYNFTVTAKNKNCDSSPSASISLQTGTLVLR</sequence>
<evidence type="ECO:0000313" key="3">
    <source>
        <dbReference type="Ensembl" id="ENSNFUP00015048255.1"/>
    </source>
</evidence>
<proteinExistence type="predicted"/>
<feature type="chain" id="PRO_5034139643" description="Fibronectin type-III domain-containing protein" evidence="1">
    <location>
        <begin position="26"/>
        <end position="109"/>
    </location>
</feature>
<dbReference type="Gene3D" id="2.60.40.10">
    <property type="entry name" value="Immunoglobulins"/>
    <property type="match status" value="1"/>
</dbReference>
<evidence type="ECO:0000259" key="2">
    <source>
        <dbReference type="PROSITE" id="PS50853"/>
    </source>
</evidence>
<accession>A0A8C6PT07</accession>
<dbReference type="SUPFAM" id="SSF49265">
    <property type="entry name" value="Fibronectin type III"/>
    <property type="match status" value="1"/>
</dbReference>
<dbReference type="PANTHER" id="PTHR47135:SF4">
    <property type="match status" value="1"/>
</dbReference>
<dbReference type="Ensembl" id="ENSNFUT00015050354.1">
    <property type="protein sequence ID" value="ENSNFUP00015048255.1"/>
    <property type="gene ID" value="ENSNFUG00015022743.1"/>
</dbReference>
<feature type="signal peptide" evidence="1">
    <location>
        <begin position="1"/>
        <end position="25"/>
    </location>
</feature>